<dbReference type="PANTHER" id="PTHR43240">
    <property type="entry name" value="1,4-DIHYDROXY-2-NAPHTHOYL-COA THIOESTERASE 1"/>
    <property type="match status" value="1"/>
</dbReference>
<protein>
    <submittedName>
        <fullName evidence="4">Uncharacterized protein (TIGR00369 family)</fullName>
    </submittedName>
</protein>
<dbReference type="CDD" id="cd03443">
    <property type="entry name" value="PaaI_thioesterase"/>
    <property type="match status" value="1"/>
</dbReference>
<dbReference type="InterPro" id="IPR003736">
    <property type="entry name" value="PAAI_dom"/>
</dbReference>
<dbReference type="InterPro" id="IPR029069">
    <property type="entry name" value="HotDog_dom_sf"/>
</dbReference>
<evidence type="ECO:0000313" key="4">
    <source>
        <dbReference type="EMBL" id="TDS65108.1"/>
    </source>
</evidence>
<dbReference type="GO" id="GO:0061522">
    <property type="term" value="F:1,4-dihydroxy-2-naphthoyl-CoA thioesterase activity"/>
    <property type="evidence" value="ECO:0007669"/>
    <property type="project" value="TreeGrafter"/>
</dbReference>
<reference evidence="4 5" key="1">
    <citation type="submission" date="2019-03" db="EMBL/GenBank/DDBJ databases">
        <title>Genomic Encyclopedia of Archaeal and Bacterial Type Strains, Phase II (KMG-II): from individual species to whole genera.</title>
        <authorList>
            <person name="Goeker M."/>
        </authorList>
    </citation>
    <scope>NUCLEOTIDE SEQUENCE [LARGE SCALE GENOMIC DNA]</scope>
    <source>
        <strain evidence="4 5">DSM 28213</strain>
    </source>
</reference>
<dbReference type="InterPro" id="IPR006683">
    <property type="entry name" value="Thioestr_dom"/>
</dbReference>
<dbReference type="RefSeq" id="WP_133711712.1">
    <property type="nucleotide sequence ID" value="NZ_SOAG01000003.1"/>
</dbReference>
<dbReference type="SUPFAM" id="SSF54637">
    <property type="entry name" value="Thioesterase/thiol ester dehydrase-isomerase"/>
    <property type="match status" value="1"/>
</dbReference>
<comment type="caution">
    <text evidence="4">The sequence shown here is derived from an EMBL/GenBank/DDBJ whole genome shotgun (WGS) entry which is preliminary data.</text>
</comment>
<dbReference type="GO" id="GO:0005829">
    <property type="term" value="C:cytosol"/>
    <property type="evidence" value="ECO:0007669"/>
    <property type="project" value="TreeGrafter"/>
</dbReference>
<evidence type="ECO:0000256" key="2">
    <source>
        <dbReference type="ARBA" id="ARBA00022801"/>
    </source>
</evidence>
<feature type="domain" description="Thioesterase" evidence="3">
    <location>
        <begin position="53"/>
        <end position="129"/>
    </location>
</feature>
<keyword evidence="2" id="KW-0378">Hydrolase</keyword>
<dbReference type="OrthoDB" id="9798208at2"/>
<dbReference type="Gene3D" id="3.10.129.10">
    <property type="entry name" value="Hotdog Thioesterase"/>
    <property type="match status" value="1"/>
</dbReference>
<dbReference type="Pfam" id="PF03061">
    <property type="entry name" value="4HBT"/>
    <property type="match status" value="1"/>
</dbReference>
<evidence type="ECO:0000259" key="3">
    <source>
        <dbReference type="Pfam" id="PF03061"/>
    </source>
</evidence>
<gene>
    <name evidence="4" type="ORF">C8P70_103134</name>
</gene>
<dbReference type="NCBIfam" id="TIGR00369">
    <property type="entry name" value="unchar_dom_1"/>
    <property type="match status" value="1"/>
</dbReference>
<name>A0A4R7F9S4_9FLAO</name>
<comment type="similarity">
    <text evidence="1">Belongs to the thioesterase PaaI family.</text>
</comment>
<evidence type="ECO:0000256" key="1">
    <source>
        <dbReference type="ARBA" id="ARBA00008324"/>
    </source>
</evidence>
<dbReference type="AlphaFoldDB" id="A0A4R7F9S4"/>
<dbReference type="PANTHER" id="PTHR43240:SF5">
    <property type="entry name" value="1,4-DIHYDROXY-2-NAPHTHOYL-COA THIOESTERASE 1"/>
    <property type="match status" value="1"/>
</dbReference>
<proteinExistence type="inferred from homology"/>
<dbReference type="EMBL" id="SOAG01000003">
    <property type="protein sequence ID" value="TDS65108.1"/>
    <property type="molecule type" value="Genomic_DNA"/>
</dbReference>
<dbReference type="Proteomes" id="UP000295215">
    <property type="component" value="Unassembled WGS sequence"/>
</dbReference>
<evidence type="ECO:0000313" key="5">
    <source>
        <dbReference type="Proteomes" id="UP000295215"/>
    </source>
</evidence>
<organism evidence="4 5">
    <name type="scientific">Myroides indicus</name>
    <dbReference type="NCBI Taxonomy" id="1323422"/>
    <lineage>
        <taxon>Bacteria</taxon>
        <taxon>Pseudomonadati</taxon>
        <taxon>Bacteroidota</taxon>
        <taxon>Flavobacteriia</taxon>
        <taxon>Flavobacteriales</taxon>
        <taxon>Flavobacteriaceae</taxon>
        <taxon>Myroides</taxon>
    </lineage>
</organism>
<sequence length="142" mass="15831">MNKRNFDKDKILEMYAKVTKDTLMETLEIEYIDAGADYLVAKMPVNSRVHQPMGLLHGGASVALAESLGSGASLMLIDSSKQEIRGIEISANHVRSKRSGYVIGKAKLLHRGRTLHLWEIKIVDENDVLISICKITNIVIDR</sequence>
<keyword evidence="5" id="KW-1185">Reference proteome</keyword>
<accession>A0A4R7F9S4</accession>